<feature type="compositionally biased region" description="Polar residues" evidence="9">
    <location>
        <begin position="141"/>
        <end position="152"/>
    </location>
</feature>
<keyword evidence="5 8" id="KW-0378">Hydrolase</keyword>
<sequence>MDLNSMLNSDSGAGGRASRQQAPAQSHPLPLSKGPSASPSITPAPHTPIQPHPQRGGFREYSQSVHASPTQAQGPPQSEYHPGHPPPGPPSQYASPTTQHPPPGAFSSRPAPPPLQPPGPNNDPRSPGSAHMSGPSPYRHTPTSSLSANSQGYPFPPSHIQGQPPPSPQQRHQYGAGAGPAGPYRQDSRDSYASPGGSVPPPVGMPTPHGSVSYLAGQQQSMPPQTPPVTTPGGTQYPYMHHQQQRSQSMQSKSAVTPTAAPPQPFGPPYGPQGGSPIATTHPLPQQQQQFDPRDQRQSSQPPTPLGPPAAPRQVAGQFAQPSSPFQQRISSSISAGAPPHSPYSSHPPQQLQAHAHQQQQVQPSPPPPYSASLPQPQSRNNSQYDAVSDSHRRSQSHASQERERSLSVSPKTRIPSLSDSLSGTGPGSGPAPQRPSSIGGESADYQQHYNHPQQQQQQQQKQQPQHTPPTSTNHVTTMRREGTPAKRKLEDRDLRPEELQASHRRPPPPQLNGNHNTKNTISQSSSPVAARRKRIRHTQAPIWAQSGRMVQPNASRNYTLRSKEHVGGGSLPKQVNGDTNHAHVHAPPQPQPQPQPHESKIKTEVKSEHISRHNSPEANRVKPENSDHPNIGSDNRAWKLLDGRPFPIQTISLNSPLDYLTRVVADYLFQTICVSEFAGECKARGIQWEIEAKLGTIVDLNTQNRIKLPVNGECAITGDARVAFRSSMTLAQHRVYNEWLNSNLATTHPQNPHTRPYEHVPISYKHRREVDEFYELPPALAGRLPGALVSLQRSKHSAKARITRDQQTGDILATIVKARVSDLQIHLPMCPLDCRISISLEWDWDGPPDEILAATEGRQKSPNRAKDRMSYSQGHFQVDLTQVSQTNERTGQVEKEHELEVEMDAAALIEQGQRAQREEPNLYPELVETFVNNIRALARQCSDQD</sequence>
<dbReference type="Gene3D" id="3.20.100.10">
    <property type="entry name" value="mRNA triphosphatase Cet1-like"/>
    <property type="match status" value="1"/>
</dbReference>
<dbReference type="PANTHER" id="PTHR28118:SF1">
    <property type="entry name" value="POLYNUCLEOTIDE 5'-TRIPHOSPHATASE CTL1-RELATED"/>
    <property type="match status" value="1"/>
</dbReference>
<dbReference type="GO" id="GO:0140818">
    <property type="term" value="F:mRNA 5'-triphosphate monophosphatase activity"/>
    <property type="evidence" value="ECO:0007669"/>
    <property type="project" value="UniProtKB-EC"/>
</dbReference>
<dbReference type="EC" id="3.6.1.74" evidence="8"/>
<feature type="compositionally biased region" description="Polar residues" evidence="9">
    <location>
        <begin position="320"/>
        <end position="335"/>
    </location>
</feature>
<evidence type="ECO:0000256" key="7">
    <source>
        <dbReference type="ARBA" id="ARBA00047740"/>
    </source>
</evidence>
<feature type="compositionally biased region" description="Polar residues" evidence="9">
    <location>
        <begin position="512"/>
        <end position="528"/>
    </location>
</feature>
<organism evidence="11 12">
    <name type="scientific">Truncatella angustata</name>
    <dbReference type="NCBI Taxonomy" id="152316"/>
    <lineage>
        <taxon>Eukaryota</taxon>
        <taxon>Fungi</taxon>
        <taxon>Dikarya</taxon>
        <taxon>Ascomycota</taxon>
        <taxon>Pezizomycotina</taxon>
        <taxon>Sordariomycetes</taxon>
        <taxon>Xylariomycetidae</taxon>
        <taxon>Amphisphaeriales</taxon>
        <taxon>Sporocadaceae</taxon>
        <taxon>Truncatella</taxon>
    </lineage>
</organism>
<evidence type="ECO:0000256" key="3">
    <source>
        <dbReference type="ARBA" id="ARBA00006345"/>
    </source>
</evidence>
<dbReference type="GO" id="GO:0006370">
    <property type="term" value="P:7-methylguanosine mRNA capping"/>
    <property type="evidence" value="ECO:0007669"/>
    <property type="project" value="UniProtKB-UniRule"/>
</dbReference>
<keyword evidence="6 8" id="KW-0539">Nucleus</keyword>
<dbReference type="CDD" id="cd07470">
    <property type="entry name" value="CYTH-like_mRNA_RTPase"/>
    <property type="match status" value="1"/>
</dbReference>
<comment type="similarity">
    <text evidence="3 8">Belongs to the fungal TPase family.</text>
</comment>
<comment type="caution">
    <text evidence="11">The sequence shown here is derived from an EMBL/GenBank/DDBJ whole genome shotgun (WGS) entry which is preliminary data.</text>
</comment>
<evidence type="ECO:0000256" key="2">
    <source>
        <dbReference type="ARBA" id="ARBA00004123"/>
    </source>
</evidence>
<dbReference type="SUPFAM" id="SSF55154">
    <property type="entry name" value="CYTH-like phosphatases"/>
    <property type="match status" value="1"/>
</dbReference>
<dbReference type="Proteomes" id="UP000758603">
    <property type="component" value="Unassembled WGS sequence"/>
</dbReference>
<dbReference type="GO" id="GO:0004651">
    <property type="term" value="F:polynucleotide 5'-phosphatase activity"/>
    <property type="evidence" value="ECO:0007669"/>
    <property type="project" value="UniProtKB-UniRule"/>
</dbReference>
<feature type="compositionally biased region" description="Polar residues" evidence="9">
    <location>
        <begin position="61"/>
        <end position="76"/>
    </location>
</feature>
<comment type="subcellular location">
    <subcellularLocation>
        <location evidence="2 8">Nucleus</location>
    </subcellularLocation>
</comment>
<feature type="compositionally biased region" description="Pro residues" evidence="9">
    <location>
        <begin position="260"/>
        <end position="271"/>
    </location>
</feature>
<feature type="compositionally biased region" description="Pro residues" evidence="9">
    <location>
        <begin position="302"/>
        <end position="311"/>
    </location>
</feature>
<evidence type="ECO:0000256" key="8">
    <source>
        <dbReference type="RuleBase" id="RU367053"/>
    </source>
</evidence>
<dbReference type="InterPro" id="IPR033469">
    <property type="entry name" value="CYTH-like_dom_sf"/>
</dbReference>
<feature type="compositionally biased region" description="Polar residues" evidence="9">
    <location>
        <begin position="407"/>
        <end position="424"/>
    </location>
</feature>
<feature type="compositionally biased region" description="Low complexity" evidence="9">
    <location>
        <begin position="206"/>
        <end position="223"/>
    </location>
</feature>
<evidence type="ECO:0000256" key="4">
    <source>
        <dbReference type="ARBA" id="ARBA00022664"/>
    </source>
</evidence>
<dbReference type="AlphaFoldDB" id="A0A9P8UB41"/>
<feature type="compositionally biased region" description="Basic and acidic residues" evidence="9">
    <location>
        <begin position="598"/>
        <end position="628"/>
    </location>
</feature>
<dbReference type="InterPro" id="IPR040343">
    <property type="entry name" value="Cet1/Ctl1"/>
</dbReference>
<comment type="function">
    <text evidence="8">First step of mRNA capping. Converts the 5'-triphosphate end of a nascent mRNA chain into a diphosphate end.</text>
</comment>
<protein>
    <recommendedName>
        <fullName evidence="8">mRNA-capping enzyme subunit beta</fullName>
        <ecNumber evidence="8">3.6.1.74</ecNumber>
    </recommendedName>
    <alternativeName>
        <fullName evidence="8">mRNA 5'-phosphatase</fullName>
    </alternativeName>
    <alternativeName>
        <fullName evidence="8">mRNA 5'-triphosphate monophosphatase</fullName>
    </alternativeName>
</protein>
<reference evidence="11" key="1">
    <citation type="journal article" date="2021" name="Nat. Commun.">
        <title>Genetic determinants of endophytism in the Arabidopsis root mycobiome.</title>
        <authorList>
            <person name="Mesny F."/>
            <person name="Miyauchi S."/>
            <person name="Thiergart T."/>
            <person name="Pickel B."/>
            <person name="Atanasova L."/>
            <person name="Karlsson M."/>
            <person name="Huettel B."/>
            <person name="Barry K.W."/>
            <person name="Haridas S."/>
            <person name="Chen C."/>
            <person name="Bauer D."/>
            <person name="Andreopoulos W."/>
            <person name="Pangilinan J."/>
            <person name="LaButti K."/>
            <person name="Riley R."/>
            <person name="Lipzen A."/>
            <person name="Clum A."/>
            <person name="Drula E."/>
            <person name="Henrissat B."/>
            <person name="Kohler A."/>
            <person name="Grigoriev I.V."/>
            <person name="Martin F.M."/>
            <person name="Hacquard S."/>
        </authorList>
    </citation>
    <scope>NUCLEOTIDE SEQUENCE</scope>
    <source>
        <strain evidence="11">MPI-SDFR-AT-0073</strain>
    </source>
</reference>
<gene>
    <name evidence="11" type="ORF">BKA67DRAFT_113798</name>
</gene>
<feature type="region of interest" description="Disordered" evidence="9">
    <location>
        <begin position="1"/>
        <end position="635"/>
    </location>
</feature>
<evidence type="ECO:0000313" key="11">
    <source>
        <dbReference type="EMBL" id="KAH6645497.1"/>
    </source>
</evidence>
<dbReference type="Pfam" id="PF02940">
    <property type="entry name" value="mRNA_triPase"/>
    <property type="match status" value="1"/>
</dbReference>
<feature type="domain" description="mRNA triphosphatase Cet1-like" evidence="10">
    <location>
        <begin position="659"/>
        <end position="904"/>
    </location>
</feature>
<comment type="catalytic activity">
    <reaction evidence="7">
        <text>a 5'-end triphospho-ribonucleoside in mRNA + H2O = a 5'-end diphospho-ribonucleoside in mRNA + phosphate + H(+)</text>
        <dbReference type="Rhea" id="RHEA:67004"/>
        <dbReference type="Rhea" id="RHEA-COMP:17164"/>
        <dbReference type="Rhea" id="RHEA-COMP:17165"/>
        <dbReference type="ChEBI" id="CHEBI:15377"/>
        <dbReference type="ChEBI" id="CHEBI:15378"/>
        <dbReference type="ChEBI" id="CHEBI:43474"/>
        <dbReference type="ChEBI" id="CHEBI:167616"/>
        <dbReference type="ChEBI" id="CHEBI:167618"/>
        <dbReference type="EC" id="3.6.1.74"/>
    </reaction>
    <physiologicalReaction direction="left-to-right" evidence="7">
        <dbReference type="Rhea" id="RHEA:67005"/>
    </physiologicalReaction>
</comment>
<name>A0A9P8UB41_9PEZI</name>
<comment type="cofactor">
    <cofactor evidence="1 8">
        <name>Mg(2+)</name>
        <dbReference type="ChEBI" id="CHEBI:18420"/>
    </cofactor>
</comment>
<evidence type="ECO:0000256" key="9">
    <source>
        <dbReference type="SAM" id="MobiDB-lite"/>
    </source>
</evidence>
<feature type="compositionally biased region" description="Low complexity" evidence="9">
    <location>
        <begin position="245"/>
        <end position="259"/>
    </location>
</feature>
<dbReference type="GO" id="GO:0031533">
    <property type="term" value="C:mRNA capping enzyme complex"/>
    <property type="evidence" value="ECO:0007669"/>
    <property type="project" value="UniProtKB-UniRule"/>
</dbReference>
<feature type="compositionally biased region" description="Low complexity" evidence="9">
    <location>
        <begin position="447"/>
        <end position="470"/>
    </location>
</feature>
<dbReference type="EMBL" id="JAGPXC010000011">
    <property type="protein sequence ID" value="KAH6645497.1"/>
    <property type="molecule type" value="Genomic_DNA"/>
</dbReference>
<evidence type="ECO:0000256" key="1">
    <source>
        <dbReference type="ARBA" id="ARBA00001946"/>
    </source>
</evidence>
<evidence type="ECO:0000256" key="5">
    <source>
        <dbReference type="ARBA" id="ARBA00022801"/>
    </source>
</evidence>
<dbReference type="RefSeq" id="XP_045952011.1">
    <property type="nucleotide sequence ID" value="XM_046094914.1"/>
</dbReference>
<evidence type="ECO:0000259" key="10">
    <source>
        <dbReference type="Pfam" id="PF02940"/>
    </source>
</evidence>
<feature type="compositionally biased region" description="Basic and acidic residues" evidence="9">
    <location>
        <begin position="479"/>
        <end position="502"/>
    </location>
</feature>
<evidence type="ECO:0000256" key="6">
    <source>
        <dbReference type="ARBA" id="ARBA00023242"/>
    </source>
</evidence>
<keyword evidence="12" id="KW-1185">Reference proteome</keyword>
<dbReference type="PANTHER" id="PTHR28118">
    <property type="entry name" value="POLYNUCLEOTIDE 5'-TRIPHOSPHATASE-RELATED"/>
    <property type="match status" value="1"/>
</dbReference>
<keyword evidence="4 8" id="KW-0507">mRNA processing</keyword>
<comment type="subunit">
    <text evidence="8">Heterodimer. The mRNA-capping enzyme is composed of two separate chains alpha and beta, respectively a mRNA guanylyltransferase and an mRNA 5'-triphosphate monophosphatase.</text>
</comment>
<accession>A0A9P8UB41</accession>
<evidence type="ECO:0000313" key="12">
    <source>
        <dbReference type="Proteomes" id="UP000758603"/>
    </source>
</evidence>
<feature type="compositionally biased region" description="Low complexity" evidence="9">
    <location>
        <begin position="343"/>
        <end position="363"/>
    </location>
</feature>
<dbReference type="InterPro" id="IPR004206">
    <property type="entry name" value="mRNA_triPase_Cet1"/>
</dbReference>
<feature type="compositionally biased region" description="Pro residues" evidence="9">
    <location>
        <begin position="99"/>
        <end position="121"/>
    </location>
</feature>
<dbReference type="InterPro" id="IPR037009">
    <property type="entry name" value="mRNA_triPase_Cet1_sf"/>
</dbReference>
<dbReference type="OrthoDB" id="272147at2759"/>
<feature type="compositionally biased region" description="Polar residues" evidence="9">
    <location>
        <begin position="1"/>
        <end position="11"/>
    </location>
</feature>
<proteinExistence type="inferred from homology"/>
<dbReference type="GeneID" id="70123807"/>
<keyword evidence="8" id="KW-0506">mRNA capping</keyword>